<sequence>MNPFSDIKAYMNRPWGQLRDLKVEFWRDQSAQARMNAGFELHLHVKSMNPDWLGPESREADLQHHIRMSKLFRSLDERIDWDSKTVIPNLQ</sequence>
<evidence type="ECO:0000313" key="1">
    <source>
        <dbReference type="EMBL" id="QED28744.1"/>
    </source>
</evidence>
<dbReference type="EMBL" id="CP042467">
    <property type="protein sequence ID" value="QED28744.1"/>
    <property type="molecule type" value="Genomic_DNA"/>
</dbReference>
<dbReference type="KEGG" id="bbae:FRD01_16170"/>
<dbReference type="RefSeq" id="WP_146961443.1">
    <property type="nucleotide sequence ID" value="NZ_CP042467.1"/>
</dbReference>
<evidence type="ECO:0000313" key="2">
    <source>
        <dbReference type="Proteomes" id="UP000321595"/>
    </source>
</evidence>
<organism evidence="1 2">
    <name type="scientific">Microvenator marinus</name>
    <dbReference type="NCBI Taxonomy" id="2600177"/>
    <lineage>
        <taxon>Bacteria</taxon>
        <taxon>Deltaproteobacteria</taxon>
        <taxon>Bradymonadales</taxon>
        <taxon>Microvenatoraceae</taxon>
        <taxon>Microvenator</taxon>
    </lineage>
</organism>
<reference evidence="1 2" key="1">
    <citation type="submission" date="2019-08" db="EMBL/GenBank/DDBJ databases">
        <authorList>
            <person name="Liang Q."/>
        </authorList>
    </citation>
    <scope>NUCLEOTIDE SEQUENCE [LARGE SCALE GENOMIC DNA]</scope>
    <source>
        <strain evidence="1 2">V1718</strain>
    </source>
</reference>
<dbReference type="AlphaFoldDB" id="A0A5B8XT60"/>
<dbReference type="Proteomes" id="UP000321595">
    <property type="component" value="Chromosome"/>
</dbReference>
<name>A0A5B8XT60_9DELT</name>
<accession>A0A5B8XT60</accession>
<proteinExistence type="predicted"/>
<gene>
    <name evidence="1" type="ORF">FRD01_16170</name>
</gene>
<protein>
    <submittedName>
        <fullName evidence="1">Uncharacterized protein</fullName>
    </submittedName>
</protein>
<keyword evidence="2" id="KW-1185">Reference proteome</keyword>